<dbReference type="InterPro" id="IPR001810">
    <property type="entry name" value="F-box_dom"/>
</dbReference>
<evidence type="ECO:0000256" key="1">
    <source>
        <dbReference type="ARBA" id="ARBA00022574"/>
    </source>
</evidence>
<dbReference type="PROSITE" id="PS50181">
    <property type="entry name" value="FBOX"/>
    <property type="match status" value="1"/>
</dbReference>
<dbReference type="PANTHER" id="PTHR19848:SF8">
    <property type="entry name" value="F-BOX AND WD REPEAT DOMAIN CONTAINING 7"/>
    <property type="match status" value="1"/>
</dbReference>
<evidence type="ECO:0000313" key="6">
    <source>
        <dbReference type="Proteomes" id="UP000002009"/>
    </source>
</evidence>
<dbReference type="SMART" id="SM00320">
    <property type="entry name" value="WD40"/>
    <property type="match status" value="6"/>
</dbReference>
<feature type="compositionally biased region" description="Low complexity" evidence="3">
    <location>
        <begin position="87"/>
        <end position="99"/>
    </location>
</feature>
<sequence>MIRALERRTPTRPAGGRSHASPPEAARPAPTPTPPRKPRASYSYFRTWSFFAGSRKHQPVHPSPPDRPAPDVEREHRMDALEKIRSRSSAASRIAASLRSLRDRFAGPRTTNKVSPMPAPRPAVVTTLPSPKRTPSRRRDPRSPRPTPPRPPLSFEPNHSTPSTAAASAPPSSSPVAAAAAITPAPTPPARPTPPTTPRPPASPLRTPAPPPPRRRIHVRVGTPPRESVETRPPPPPKEEVEEEEVEEEEAPPAAPEPAAPKSPPARRKVPIREMKAALAAAGLDASHCVEREDLEALYGTVGKRPRIEITEEREEEEEDPPSASSFDLFDSLPTEVNELILRELSPRSLAAATGVSRAWRDAAGDDELWAAHLARAPRFSKNEKPVPFPSTSARHSSRRGRRELMRTYAAARELGRRWRDGKYARCDLRDHSRPVERVEFADAVGFGRAAVTAGWDGFVFLYLCDENAVRGTGWRLARRFKGCEGAWVVSLATSPRAVVAGDTDGRICAWTFGSSTPARTLRQDGSVTKVRFVPNSGGENDVLVASASTLGDVAIWDLAAGTRLATLRGHAEAAWHVHPLAPNPDGILTVLTSSRDSTLRMWRFDEVDRDGPLDVPRGEGGERLISPASTWRDHDDAILSLAVSAPPSRSRVCDKQLCATCGADGVVVVRDVSNGEVLSRLTVDRPDSAPMCATFFERPEDPADFVDDSPISSVPRVSGVRGDARDGARTHTWLATGYRTANDGGELRLWDPLGGGVAAVLSDQSRPVSDVIATAHALVAVAPGDGVVVYAGVDDDGRGDARDGTARRTRGCPIAAAVTVLDGAGADGFSSCAGACDDLLAVGSKTGSVQLLDFRVQAGR</sequence>
<dbReference type="GeneID" id="8242608"/>
<keyword evidence="1" id="KW-0853">WD repeat</keyword>
<gene>
    <name evidence="5" type="ORF">MICPUN_57742</name>
</gene>
<dbReference type="AlphaFoldDB" id="C1E3N0"/>
<dbReference type="InParanoid" id="C1E3N0"/>
<reference evidence="5 6" key="1">
    <citation type="journal article" date="2009" name="Science">
        <title>Green evolution and dynamic adaptations revealed by genomes of the marine picoeukaryotes Micromonas.</title>
        <authorList>
            <person name="Worden A.Z."/>
            <person name="Lee J.H."/>
            <person name="Mock T."/>
            <person name="Rouze P."/>
            <person name="Simmons M.P."/>
            <person name="Aerts A.L."/>
            <person name="Allen A.E."/>
            <person name="Cuvelier M.L."/>
            <person name="Derelle E."/>
            <person name="Everett M.V."/>
            <person name="Foulon E."/>
            <person name="Grimwood J."/>
            <person name="Gundlach H."/>
            <person name="Henrissat B."/>
            <person name="Napoli C."/>
            <person name="McDonald S.M."/>
            <person name="Parker M.S."/>
            <person name="Rombauts S."/>
            <person name="Salamov A."/>
            <person name="Von Dassow P."/>
            <person name="Badger J.H."/>
            <person name="Coutinho P.M."/>
            <person name="Demir E."/>
            <person name="Dubchak I."/>
            <person name="Gentemann C."/>
            <person name="Eikrem W."/>
            <person name="Gready J.E."/>
            <person name="John U."/>
            <person name="Lanier W."/>
            <person name="Lindquist E.A."/>
            <person name="Lucas S."/>
            <person name="Mayer K.F."/>
            <person name="Moreau H."/>
            <person name="Not F."/>
            <person name="Otillar R."/>
            <person name="Panaud O."/>
            <person name="Pangilinan J."/>
            <person name="Paulsen I."/>
            <person name="Piegu B."/>
            <person name="Poliakov A."/>
            <person name="Robbens S."/>
            <person name="Schmutz J."/>
            <person name="Toulza E."/>
            <person name="Wyss T."/>
            <person name="Zelensky A."/>
            <person name="Zhou K."/>
            <person name="Armbrust E.V."/>
            <person name="Bhattacharya D."/>
            <person name="Goodenough U.W."/>
            <person name="Van de Peer Y."/>
            <person name="Grigoriev I.V."/>
        </authorList>
    </citation>
    <scope>NUCLEOTIDE SEQUENCE [LARGE SCALE GENOMIC DNA]</scope>
    <source>
        <strain evidence="6">RCC299 / NOUM17</strain>
    </source>
</reference>
<feature type="compositionally biased region" description="Basic and acidic residues" evidence="3">
    <location>
        <begin position="68"/>
        <end position="85"/>
    </location>
</feature>
<feature type="compositionally biased region" description="Pro residues" evidence="3">
    <location>
        <begin position="144"/>
        <end position="154"/>
    </location>
</feature>
<organism evidence="5 6">
    <name type="scientific">Micromonas commoda (strain RCC299 / NOUM17 / CCMP2709)</name>
    <name type="common">Picoplanktonic green alga</name>
    <dbReference type="NCBI Taxonomy" id="296587"/>
    <lineage>
        <taxon>Eukaryota</taxon>
        <taxon>Viridiplantae</taxon>
        <taxon>Chlorophyta</taxon>
        <taxon>Mamiellophyceae</taxon>
        <taxon>Mamiellales</taxon>
        <taxon>Mamiellaceae</taxon>
        <taxon>Micromonas</taxon>
    </lineage>
</organism>
<evidence type="ECO:0000313" key="5">
    <source>
        <dbReference type="EMBL" id="ACO62966.1"/>
    </source>
</evidence>
<dbReference type="KEGG" id="mis:MICPUN_57742"/>
<keyword evidence="2" id="KW-0677">Repeat</keyword>
<dbReference type="SMART" id="SM00256">
    <property type="entry name" value="FBOX"/>
    <property type="match status" value="1"/>
</dbReference>
<dbReference type="Gene3D" id="2.130.10.10">
    <property type="entry name" value="YVTN repeat-like/Quinoprotein amine dehydrogenase"/>
    <property type="match status" value="2"/>
</dbReference>
<accession>C1E3N0</accession>
<proteinExistence type="predicted"/>
<keyword evidence="6" id="KW-1185">Reference proteome</keyword>
<feature type="compositionally biased region" description="Acidic residues" evidence="3">
    <location>
        <begin position="240"/>
        <end position="251"/>
    </location>
</feature>
<dbReference type="SUPFAM" id="SSF81383">
    <property type="entry name" value="F-box domain"/>
    <property type="match status" value="1"/>
</dbReference>
<dbReference type="Gene3D" id="1.20.1280.50">
    <property type="match status" value="1"/>
</dbReference>
<evidence type="ECO:0000259" key="4">
    <source>
        <dbReference type="PROSITE" id="PS50181"/>
    </source>
</evidence>
<protein>
    <recommendedName>
        <fullName evidence="4">F-box domain-containing protein</fullName>
    </recommendedName>
</protein>
<name>C1E3N0_MICCC</name>
<feature type="compositionally biased region" description="Pro residues" evidence="3">
    <location>
        <begin position="253"/>
        <end position="264"/>
    </location>
</feature>
<feature type="compositionally biased region" description="Pro residues" evidence="3">
    <location>
        <begin position="185"/>
        <end position="212"/>
    </location>
</feature>
<feature type="compositionally biased region" description="Low complexity" evidence="3">
    <location>
        <begin position="160"/>
        <end position="184"/>
    </location>
</feature>
<dbReference type="Pfam" id="PF12937">
    <property type="entry name" value="F-box-like"/>
    <property type="match status" value="1"/>
</dbReference>
<feature type="region of interest" description="Disordered" evidence="3">
    <location>
        <begin position="53"/>
        <end position="270"/>
    </location>
</feature>
<feature type="domain" description="F-box" evidence="4">
    <location>
        <begin position="327"/>
        <end position="373"/>
    </location>
</feature>
<dbReference type="PANTHER" id="PTHR19848">
    <property type="entry name" value="WD40 REPEAT PROTEIN"/>
    <property type="match status" value="1"/>
</dbReference>
<dbReference type="OrthoDB" id="538223at2759"/>
<evidence type="ECO:0000256" key="3">
    <source>
        <dbReference type="SAM" id="MobiDB-lite"/>
    </source>
</evidence>
<dbReference type="Proteomes" id="UP000002009">
    <property type="component" value="Chromosome 4"/>
</dbReference>
<dbReference type="RefSeq" id="XP_002501708.1">
    <property type="nucleotide sequence ID" value="XM_002501662.1"/>
</dbReference>
<dbReference type="InterPro" id="IPR015943">
    <property type="entry name" value="WD40/YVTN_repeat-like_dom_sf"/>
</dbReference>
<dbReference type="InterPro" id="IPR036047">
    <property type="entry name" value="F-box-like_dom_sf"/>
</dbReference>
<dbReference type="InterPro" id="IPR036322">
    <property type="entry name" value="WD40_repeat_dom_sf"/>
</dbReference>
<dbReference type="eggNOG" id="KOG0274">
    <property type="taxonomic scope" value="Eukaryota"/>
</dbReference>
<dbReference type="InterPro" id="IPR001680">
    <property type="entry name" value="WD40_rpt"/>
</dbReference>
<feature type="region of interest" description="Disordered" evidence="3">
    <location>
        <begin position="1"/>
        <end position="41"/>
    </location>
</feature>
<evidence type="ECO:0000256" key="2">
    <source>
        <dbReference type="ARBA" id="ARBA00022737"/>
    </source>
</evidence>
<dbReference type="STRING" id="296587.C1E3N0"/>
<dbReference type="SUPFAM" id="SSF50978">
    <property type="entry name" value="WD40 repeat-like"/>
    <property type="match status" value="1"/>
</dbReference>
<dbReference type="Pfam" id="PF00400">
    <property type="entry name" value="WD40"/>
    <property type="match status" value="1"/>
</dbReference>
<dbReference type="EMBL" id="CP001325">
    <property type="protein sequence ID" value="ACO62966.1"/>
    <property type="molecule type" value="Genomic_DNA"/>
</dbReference>